<proteinExistence type="predicted"/>
<organism evidence="8">
    <name type="scientific">candidate division WOR-3 bacterium</name>
    <dbReference type="NCBI Taxonomy" id="2052148"/>
    <lineage>
        <taxon>Bacteria</taxon>
        <taxon>Bacteria division WOR-3</taxon>
    </lineage>
</organism>
<sequence length="235" mass="25376">MFDPGGGAYFQGTNAGAYDVFILKFETSILPLFTVIPDSINFGDVYVDSTKTDSVVVTNIGGATLDITSVVSDTAVFTVYPASGSILPDSSMKFYITFAPTGSNSYSGNIIFYHNASTSPDTVLVSGTGMIVGIGENGGKDVPRYFALSPVHPNPFKDRAEISYQVSQPGNVKIAIFNIFGQRIRTLVNKHHKVGFYSVYWDGKGENAEACGSGVYFCRMESGEYTAVKKMLLVR</sequence>
<protein>
    <submittedName>
        <fullName evidence="8">T9SS type A sorting domain-containing protein</fullName>
    </submittedName>
</protein>
<evidence type="ECO:0000256" key="1">
    <source>
        <dbReference type="ARBA" id="ARBA00004138"/>
    </source>
</evidence>
<dbReference type="AlphaFoldDB" id="A0A7V1EHM7"/>
<dbReference type="GO" id="GO:0005737">
    <property type="term" value="C:cytoplasm"/>
    <property type="evidence" value="ECO:0007669"/>
    <property type="project" value="UniProtKB-SubCell"/>
</dbReference>
<evidence type="ECO:0000256" key="3">
    <source>
        <dbReference type="ARBA" id="ARBA00022490"/>
    </source>
</evidence>
<keyword evidence="5" id="KW-0966">Cell projection</keyword>
<evidence type="ECO:0000256" key="4">
    <source>
        <dbReference type="ARBA" id="ARBA00023069"/>
    </source>
</evidence>
<evidence type="ECO:0000256" key="2">
    <source>
        <dbReference type="ARBA" id="ARBA00004496"/>
    </source>
</evidence>
<evidence type="ECO:0000313" key="8">
    <source>
        <dbReference type="EMBL" id="HDY58726.1"/>
    </source>
</evidence>
<dbReference type="Gene3D" id="2.60.40.10">
    <property type="entry name" value="Immunoglobulins"/>
    <property type="match status" value="1"/>
</dbReference>
<dbReference type="InterPro" id="IPR053879">
    <property type="entry name" value="HYDIN_VesB_CFA65-like_Ig"/>
</dbReference>
<feature type="domain" description="Secretion system C-terminal sorting" evidence="6">
    <location>
        <begin position="151"/>
        <end position="231"/>
    </location>
</feature>
<feature type="domain" description="HYDIN/VesB/CFA65-like Ig-like" evidence="7">
    <location>
        <begin position="36"/>
        <end position="127"/>
    </location>
</feature>
<dbReference type="InterPro" id="IPR013783">
    <property type="entry name" value="Ig-like_fold"/>
</dbReference>
<evidence type="ECO:0000256" key="5">
    <source>
        <dbReference type="ARBA" id="ARBA00023273"/>
    </source>
</evidence>
<keyword evidence="3" id="KW-0963">Cytoplasm</keyword>
<accession>A0A7V1EHM7</accession>
<reference evidence="8" key="1">
    <citation type="journal article" date="2020" name="mSystems">
        <title>Genome- and Community-Level Interaction Insights into Carbon Utilization and Element Cycling Functions of Hydrothermarchaeota in Hydrothermal Sediment.</title>
        <authorList>
            <person name="Zhou Z."/>
            <person name="Liu Y."/>
            <person name="Xu W."/>
            <person name="Pan J."/>
            <person name="Luo Z.H."/>
            <person name="Li M."/>
        </authorList>
    </citation>
    <scope>NUCLEOTIDE SEQUENCE [LARGE SCALE GENOMIC DNA]</scope>
    <source>
        <strain evidence="8">SpSt-258</strain>
    </source>
</reference>
<name>A0A7V1EHM7_UNCW3</name>
<evidence type="ECO:0000259" key="6">
    <source>
        <dbReference type="Pfam" id="PF18962"/>
    </source>
</evidence>
<evidence type="ECO:0000259" key="7">
    <source>
        <dbReference type="Pfam" id="PF22544"/>
    </source>
</evidence>
<dbReference type="EMBL" id="DSKY01000012">
    <property type="protein sequence ID" value="HDY58726.1"/>
    <property type="molecule type" value="Genomic_DNA"/>
</dbReference>
<dbReference type="NCBIfam" id="TIGR04183">
    <property type="entry name" value="Por_Secre_tail"/>
    <property type="match status" value="1"/>
</dbReference>
<comment type="subcellular location">
    <subcellularLocation>
        <location evidence="1">Cell projection</location>
        <location evidence="1">Cilium</location>
    </subcellularLocation>
    <subcellularLocation>
        <location evidence="2">Cytoplasm</location>
    </subcellularLocation>
</comment>
<dbReference type="Pfam" id="PF22544">
    <property type="entry name" value="HYDIN_VesB_CFA65-like_Ig"/>
    <property type="match status" value="1"/>
</dbReference>
<keyword evidence="4" id="KW-0969">Cilium</keyword>
<dbReference type="InterPro" id="IPR026444">
    <property type="entry name" value="Secre_tail"/>
</dbReference>
<dbReference type="Gene3D" id="2.60.40.4070">
    <property type="match status" value="1"/>
</dbReference>
<dbReference type="Pfam" id="PF18962">
    <property type="entry name" value="Por_Secre_tail"/>
    <property type="match status" value="1"/>
</dbReference>
<gene>
    <name evidence="8" type="ORF">ENP86_04145</name>
</gene>
<comment type="caution">
    <text evidence="8">The sequence shown here is derived from an EMBL/GenBank/DDBJ whole genome shotgun (WGS) entry which is preliminary data.</text>
</comment>